<dbReference type="AlphaFoldDB" id="A0A9J9U9X7"/>
<name>A0A9J9U9X7_ACIET</name>
<protein>
    <recommendedName>
        <fullName evidence="4">DUF1178 family protein</fullName>
    </recommendedName>
</protein>
<dbReference type="InterPro" id="IPR009562">
    <property type="entry name" value="DUF1178"/>
</dbReference>
<accession>A0A9J9U9X7</accession>
<dbReference type="Pfam" id="PF06676">
    <property type="entry name" value="DUF1178"/>
    <property type="match status" value="1"/>
</dbReference>
<reference evidence="2 3" key="1">
    <citation type="journal article" date="2010" name="J. Bacteriol.">
        <title>Completed genome sequence of the anaerobic iron-oxidizing bacterium Acidovorax ebreus strain TPSY.</title>
        <authorList>
            <person name="Byrne-Bailey K.G."/>
            <person name="Weber K.A."/>
            <person name="Chair A.H."/>
            <person name="Bose S."/>
            <person name="Knox T."/>
            <person name="Spanbauer T.L."/>
            <person name="Chertkov O."/>
            <person name="Coates J.D."/>
        </authorList>
    </citation>
    <scope>NUCLEOTIDE SEQUENCE [LARGE SCALE GENOMIC DNA]</scope>
    <source>
        <strain evidence="2 3">TPSY</strain>
    </source>
</reference>
<organism evidence="2 3">
    <name type="scientific">Acidovorax ebreus (strain TPSY)</name>
    <name type="common">Diaphorobacter sp. (strain TPSY)</name>
    <dbReference type="NCBI Taxonomy" id="535289"/>
    <lineage>
        <taxon>Bacteria</taxon>
        <taxon>Pseudomonadati</taxon>
        <taxon>Pseudomonadota</taxon>
        <taxon>Betaproteobacteria</taxon>
        <taxon>Burkholderiales</taxon>
        <taxon>Comamonadaceae</taxon>
        <taxon>Diaphorobacter</taxon>
    </lineage>
</organism>
<feature type="region of interest" description="Disordered" evidence="1">
    <location>
        <begin position="54"/>
        <end position="75"/>
    </location>
</feature>
<dbReference type="EMBL" id="CP001392">
    <property type="protein sequence ID" value="ACM32365.1"/>
    <property type="molecule type" value="Genomic_DNA"/>
</dbReference>
<evidence type="ECO:0008006" key="4">
    <source>
        <dbReference type="Google" id="ProtNLM"/>
    </source>
</evidence>
<evidence type="ECO:0000256" key="1">
    <source>
        <dbReference type="SAM" id="MobiDB-lite"/>
    </source>
</evidence>
<proteinExistence type="predicted"/>
<evidence type="ECO:0000313" key="3">
    <source>
        <dbReference type="Proteomes" id="UP000000450"/>
    </source>
</evidence>
<dbReference type="PIRSF" id="PIRSF032131">
    <property type="entry name" value="UCP032131"/>
    <property type="match status" value="1"/>
</dbReference>
<gene>
    <name evidence="2" type="ordered locus">Dtpsy_0887</name>
</gene>
<evidence type="ECO:0000313" key="2">
    <source>
        <dbReference type="EMBL" id="ACM32365.1"/>
    </source>
</evidence>
<keyword evidence="3" id="KW-1185">Reference proteome</keyword>
<feature type="compositionally biased region" description="Low complexity" evidence="1">
    <location>
        <begin position="59"/>
        <end position="71"/>
    </location>
</feature>
<dbReference type="Proteomes" id="UP000000450">
    <property type="component" value="Chromosome"/>
</dbReference>
<sequence>MALKVLDLLCSLDHTFEGWFASEGDFHSQQARGLVQCPMCGDSQVRKGVSAPRLNLSTGASTSREAAATAPAPVPPEGVSAAFQAAWLAMARRVMAQTEDVGDRFASEARRMHYGETEERGIRGQATPQETAELLDEGIAVLPLALPQAAKEPLH</sequence>
<dbReference type="KEGG" id="dia:Dtpsy_0887"/>